<protein>
    <submittedName>
        <fullName evidence="1">Uncharacterized protein</fullName>
    </submittedName>
</protein>
<gene>
    <name evidence="1" type="ORF">SGFS_021360</name>
</gene>
<evidence type="ECO:0000313" key="1">
    <source>
        <dbReference type="EMBL" id="BBC30842.1"/>
    </source>
</evidence>
<dbReference type="EMBL" id="AP018448">
    <property type="protein sequence ID" value="BBC30842.1"/>
    <property type="molecule type" value="Genomic_DNA"/>
</dbReference>
<reference evidence="1 2" key="2">
    <citation type="journal article" date="2023" name="ChemBioChem">
        <title>Acyltransferase Domain Exchange between Two Independent Type I Polyketide Synthases in the Same Producer Strain of Macrolide Antibiotics.</title>
        <authorList>
            <person name="Kudo F."/>
            <person name="Kishikawa K."/>
            <person name="Tsuboi K."/>
            <person name="Kido T."/>
            <person name="Usui T."/>
            <person name="Hashimoto J."/>
            <person name="Shin-Ya K."/>
            <person name="Miyanaga A."/>
            <person name="Eguchi T."/>
        </authorList>
    </citation>
    <scope>NUCLEOTIDE SEQUENCE [LARGE SCALE GENOMIC DNA]</scope>
    <source>
        <strain evidence="1 2">A-8890</strain>
    </source>
</reference>
<proteinExistence type="predicted"/>
<accession>A0ABN5VDK6</accession>
<name>A0ABN5VDK6_9ACTN</name>
<reference evidence="1 2" key="1">
    <citation type="journal article" date="2010" name="ChemBioChem">
        <title>Cloning and characterization of the biosynthetic gene cluster of 16-membered macrolide antibiotic FD-891: involvement of a dual functional cytochrome P450 monooxygenase catalyzing epoxidation and hydroxylation.</title>
        <authorList>
            <person name="Kudo F."/>
            <person name="Motegi A."/>
            <person name="Mizoue K."/>
            <person name="Eguchi T."/>
        </authorList>
    </citation>
    <scope>NUCLEOTIDE SEQUENCE [LARGE SCALE GENOMIC DNA]</scope>
    <source>
        <strain evidence="1 2">A-8890</strain>
    </source>
</reference>
<sequence>MVEEDPQGERLVGGDGGVVFPGAVLLPVVVLREEVVEQGFVAARVGFVGGDPLDVRGGGGLRRVG</sequence>
<evidence type="ECO:0000313" key="2">
    <source>
        <dbReference type="Proteomes" id="UP001321542"/>
    </source>
</evidence>
<organism evidence="1 2">
    <name type="scientific">Streptomyces graminofaciens</name>
    <dbReference type="NCBI Taxonomy" id="68212"/>
    <lineage>
        <taxon>Bacteria</taxon>
        <taxon>Bacillati</taxon>
        <taxon>Actinomycetota</taxon>
        <taxon>Actinomycetes</taxon>
        <taxon>Kitasatosporales</taxon>
        <taxon>Streptomycetaceae</taxon>
        <taxon>Streptomyces</taxon>
    </lineage>
</organism>
<keyword evidence="2" id="KW-1185">Reference proteome</keyword>
<dbReference type="Proteomes" id="UP001321542">
    <property type="component" value="Chromosome"/>
</dbReference>